<dbReference type="Proteomes" id="UP001060215">
    <property type="component" value="Chromosome 5"/>
</dbReference>
<gene>
    <name evidence="1" type="ORF">LOK49_LG06G00571</name>
</gene>
<evidence type="ECO:0000313" key="1">
    <source>
        <dbReference type="EMBL" id="KAI8010988.1"/>
    </source>
</evidence>
<sequence>MNGSCSLCTSEKCNVCRIIRHGFTTNKENKDGIGVFTTSTSGKAFESIEIGENNDHSLRKALIVCRVIAGRVHKPLENIQEMVGQTGFHALAGKMGLYSILRSFICLILKLSFLALW</sequence>
<name>A0ACC0HDK9_9ERIC</name>
<reference evidence="1 2" key="1">
    <citation type="journal article" date="2022" name="Plant J.">
        <title>Chromosome-level genome of Camellia lanceoleosa provides a valuable resource for understanding genome evolution and self-incompatibility.</title>
        <authorList>
            <person name="Gong W."/>
            <person name="Xiao S."/>
            <person name="Wang L."/>
            <person name="Liao Z."/>
            <person name="Chang Y."/>
            <person name="Mo W."/>
            <person name="Hu G."/>
            <person name="Li W."/>
            <person name="Zhao G."/>
            <person name="Zhu H."/>
            <person name="Hu X."/>
            <person name="Ji K."/>
            <person name="Xiang X."/>
            <person name="Song Q."/>
            <person name="Yuan D."/>
            <person name="Jin S."/>
            <person name="Zhang L."/>
        </authorList>
    </citation>
    <scope>NUCLEOTIDE SEQUENCE [LARGE SCALE GENOMIC DNA]</scope>
    <source>
        <strain evidence="1">SQ_2022a</strain>
    </source>
</reference>
<evidence type="ECO:0000313" key="2">
    <source>
        <dbReference type="Proteomes" id="UP001060215"/>
    </source>
</evidence>
<protein>
    <submittedName>
        <fullName evidence="1">Uncharacterized protein</fullName>
    </submittedName>
</protein>
<proteinExistence type="predicted"/>
<dbReference type="EMBL" id="CM045762">
    <property type="protein sequence ID" value="KAI8010988.1"/>
    <property type="molecule type" value="Genomic_DNA"/>
</dbReference>
<accession>A0ACC0HDK9</accession>
<comment type="caution">
    <text evidence="1">The sequence shown here is derived from an EMBL/GenBank/DDBJ whole genome shotgun (WGS) entry which is preliminary data.</text>
</comment>
<keyword evidence="2" id="KW-1185">Reference proteome</keyword>
<organism evidence="1 2">
    <name type="scientific">Camellia lanceoleosa</name>
    <dbReference type="NCBI Taxonomy" id="1840588"/>
    <lineage>
        <taxon>Eukaryota</taxon>
        <taxon>Viridiplantae</taxon>
        <taxon>Streptophyta</taxon>
        <taxon>Embryophyta</taxon>
        <taxon>Tracheophyta</taxon>
        <taxon>Spermatophyta</taxon>
        <taxon>Magnoliopsida</taxon>
        <taxon>eudicotyledons</taxon>
        <taxon>Gunneridae</taxon>
        <taxon>Pentapetalae</taxon>
        <taxon>asterids</taxon>
        <taxon>Ericales</taxon>
        <taxon>Theaceae</taxon>
        <taxon>Camellia</taxon>
    </lineage>
</organism>